<feature type="transmembrane region" description="Helical" evidence="6">
    <location>
        <begin position="303"/>
        <end position="332"/>
    </location>
</feature>
<feature type="transmembrane region" description="Helical" evidence="6">
    <location>
        <begin position="258"/>
        <end position="283"/>
    </location>
</feature>
<dbReference type="EMBL" id="DTAD01000037">
    <property type="protein sequence ID" value="HGN90268.1"/>
    <property type="molecule type" value="Genomic_DNA"/>
</dbReference>
<evidence type="ECO:0000256" key="5">
    <source>
        <dbReference type="ARBA" id="ARBA00023136"/>
    </source>
</evidence>
<proteinExistence type="predicted"/>
<feature type="transmembrane region" description="Helical" evidence="6">
    <location>
        <begin position="20"/>
        <end position="41"/>
    </location>
</feature>
<dbReference type="InterPro" id="IPR050367">
    <property type="entry name" value="APC_superfamily"/>
</dbReference>
<dbReference type="PANTHER" id="PTHR42770:SF11">
    <property type="entry name" value="INNER MEMBRANE TRANSPORT PROTEIN YBAT"/>
    <property type="match status" value="1"/>
</dbReference>
<reference evidence="8" key="1">
    <citation type="journal article" date="2020" name="mSystems">
        <title>Genome- and Community-Level Interaction Insights into Carbon Utilization and Element Cycling Functions of Hydrothermarchaeota in Hydrothermal Sediment.</title>
        <authorList>
            <person name="Zhou Z."/>
            <person name="Liu Y."/>
            <person name="Xu W."/>
            <person name="Pan J."/>
            <person name="Luo Z.H."/>
            <person name="Li M."/>
        </authorList>
    </citation>
    <scope>NUCLEOTIDE SEQUENCE [LARGE SCALE GENOMIC DNA]</scope>
    <source>
        <strain evidence="8">SpSt-613</strain>
        <strain evidence="7">SpSt-669</strain>
    </source>
</reference>
<feature type="transmembrane region" description="Helical" evidence="6">
    <location>
        <begin position="127"/>
        <end position="151"/>
    </location>
</feature>
<protein>
    <submittedName>
        <fullName evidence="8">APC family permease</fullName>
    </submittedName>
</protein>
<comment type="caution">
    <text evidence="8">The sequence shown here is derived from an EMBL/GenBank/DDBJ whole genome shotgun (WGS) entry which is preliminary data.</text>
</comment>
<dbReference type="InterPro" id="IPR002293">
    <property type="entry name" value="AA/rel_permease1"/>
</dbReference>
<feature type="transmembrane region" description="Helical" evidence="6">
    <location>
        <begin position="353"/>
        <end position="372"/>
    </location>
</feature>
<dbReference type="AlphaFoldDB" id="A0A7C4I5V4"/>
<evidence type="ECO:0000256" key="2">
    <source>
        <dbReference type="ARBA" id="ARBA00022475"/>
    </source>
</evidence>
<feature type="transmembrane region" description="Helical" evidence="6">
    <location>
        <begin position="378"/>
        <end position="397"/>
    </location>
</feature>
<dbReference type="GO" id="GO:0022857">
    <property type="term" value="F:transmembrane transporter activity"/>
    <property type="evidence" value="ECO:0007669"/>
    <property type="project" value="InterPro"/>
</dbReference>
<dbReference type="GO" id="GO:0005886">
    <property type="term" value="C:plasma membrane"/>
    <property type="evidence" value="ECO:0007669"/>
    <property type="project" value="UniProtKB-SubCell"/>
</dbReference>
<keyword evidence="5 6" id="KW-0472">Membrane</keyword>
<keyword evidence="4 6" id="KW-1133">Transmembrane helix</keyword>
<keyword evidence="3 6" id="KW-0812">Transmembrane</keyword>
<gene>
    <name evidence="8" type="ORF">ENT82_03960</name>
    <name evidence="7" type="ORF">ENU43_04010</name>
</gene>
<name>A0A7C4I5V4_CALS0</name>
<keyword evidence="2" id="KW-1003">Cell membrane</keyword>
<dbReference type="Gene3D" id="1.20.1740.10">
    <property type="entry name" value="Amino acid/polyamine transporter I"/>
    <property type="match status" value="1"/>
</dbReference>
<accession>A0A7C4I5V4</accession>
<dbReference type="EMBL" id="DTCM01000051">
    <property type="protein sequence ID" value="HGL40811.1"/>
    <property type="molecule type" value="Genomic_DNA"/>
</dbReference>
<evidence type="ECO:0000313" key="8">
    <source>
        <dbReference type="EMBL" id="HGN90268.1"/>
    </source>
</evidence>
<evidence type="ECO:0000256" key="4">
    <source>
        <dbReference type="ARBA" id="ARBA00022989"/>
    </source>
</evidence>
<feature type="transmembrane region" description="Helical" evidence="6">
    <location>
        <begin position="220"/>
        <end position="237"/>
    </location>
</feature>
<evidence type="ECO:0000256" key="3">
    <source>
        <dbReference type="ARBA" id="ARBA00022692"/>
    </source>
</evidence>
<comment type="subcellular location">
    <subcellularLocation>
        <location evidence="1">Cell membrane</location>
        <topology evidence="1">Multi-pass membrane protein</topology>
    </subcellularLocation>
</comment>
<feature type="transmembrane region" description="Helical" evidence="6">
    <location>
        <begin position="450"/>
        <end position="466"/>
    </location>
</feature>
<evidence type="ECO:0000256" key="1">
    <source>
        <dbReference type="ARBA" id="ARBA00004651"/>
    </source>
</evidence>
<dbReference type="PANTHER" id="PTHR42770">
    <property type="entry name" value="AMINO ACID TRANSPORTER-RELATED"/>
    <property type="match status" value="1"/>
</dbReference>
<evidence type="ECO:0000256" key="6">
    <source>
        <dbReference type="SAM" id="Phobius"/>
    </source>
</evidence>
<feature type="transmembrane region" description="Helical" evidence="6">
    <location>
        <begin position="158"/>
        <end position="184"/>
    </location>
</feature>
<organism evidence="8">
    <name type="scientific">Caldiarchaeum subterraneum</name>
    <dbReference type="NCBI Taxonomy" id="311458"/>
    <lineage>
        <taxon>Archaea</taxon>
        <taxon>Nitrososphaerota</taxon>
        <taxon>Candidatus Caldarchaeales</taxon>
        <taxon>Candidatus Caldarchaeaceae</taxon>
        <taxon>Candidatus Caldarchaeum</taxon>
    </lineage>
</organism>
<dbReference type="Pfam" id="PF13520">
    <property type="entry name" value="AA_permease_2"/>
    <property type="match status" value="1"/>
</dbReference>
<feature type="transmembrane region" description="Helical" evidence="6">
    <location>
        <begin position="47"/>
        <end position="66"/>
    </location>
</feature>
<evidence type="ECO:0000313" key="7">
    <source>
        <dbReference type="EMBL" id="HGL40811.1"/>
    </source>
</evidence>
<feature type="transmembrane region" description="Helical" evidence="6">
    <location>
        <begin position="425"/>
        <end position="444"/>
    </location>
</feature>
<sequence length="624" mass="68684">MSKPRQVGYRREIGWFGSFALGYGDVGPNIFIALGVITLYAGGAAPIAFLIAAVLYATVGLMYAELGPTYPYSGGVHVYGLKAFNSVVSFVAGWAMLLAYIICISLFAVAAAGYLRQLLPVLMFPDVTIMGVSIPSIGVLAGLLASLLILLNIVGIKYSAFMVSALVFVGLSIEALILSTGFLLKFDPQLFLRQITEFGSPQLQRDVAYLPLLPVETNNFLYAITLAMASFVGIESISQAAEETRRPHISLPKAAKMVVVVVAASAIAFPVLAVGSTDWRVIAAAYENPVYTLVSTYPYLAEILMPLVALAAFILCYSSSNTGVVGVSRLTASMGRFRLLPAWLQAIHPKFRTPVRTILIFGGIGVGLAFLGDVTFLASVYAFSAVISYLILGFAYFRLRRLEKTVYSPWCMPLCVKFRGREVPVLALMEVLGMAVILGLMALFHAVGRVMALLWVGGGLMFYALYRKRAGMKILSRDEAVLVEPLSYRIKVGVLIRPYENMETAYRSIKHSFDRRFDLFLVTVVEPSRWFGGELEKVDEDVVNDLEMLEKRLKHDKYVVDRVVAVGEFEEKVSELLDSEKVDLVAYIQRRPEKSALEKGHEVNIHNLLSKYPGRVISLKRVGE</sequence>
<feature type="transmembrane region" description="Helical" evidence="6">
    <location>
        <begin position="87"/>
        <end position="115"/>
    </location>
</feature>